<proteinExistence type="predicted"/>
<organism evidence="1 2">
    <name type="scientific">Alligator mississippiensis</name>
    <name type="common">American alligator</name>
    <dbReference type="NCBI Taxonomy" id="8496"/>
    <lineage>
        <taxon>Eukaryota</taxon>
        <taxon>Metazoa</taxon>
        <taxon>Chordata</taxon>
        <taxon>Craniata</taxon>
        <taxon>Vertebrata</taxon>
        <taxon>Euteleostomi</taxon>
        <taxon>Archelosauria</taxon>
        <taxon>Archosauria</taxon>
        <taxon>Crocodylia</taxon>
        <taxon>Alligatoridae</taxon>
        <taxon>Alligatorinae</taxon>
        <taxon>Alligator</taxon>
    </lineage>
</organism>
<gene>
    <name evidence="1" type="ORF">Y1Q_0020947</name>
</gene>
<protein>
    <submittedName>
        <fullName evidence="1">Uncharacterized protein</fullName>
    </submittedName>
</protein>
<name>A0A151NJH9_ALLMI</name>
<evidence type="ECO:0000313" key="1">
    <source>
        <dbReference type="EMBL" id="KYO36948.1"/>
    </source>
</evidence>
<dbReference type="EMBL" id="AKHW03002907">
    <property type="protein sequence ID" value="KYO36948.1"/>
    <property type="molecule type" value="Genomic_DNA"/>
</dbReference>
<dbReference type="AlphaFoldDB" id="A0A151NJH9"/>
<dbReference type="Proteomes" id="UP000050525">
    <property type="component" value="Unassembled WGS sequence"/>
</dbReference>
<evidence type="ECO:0000313" key="2">
    <source>
        <dbReference type="Proteomes" id="UP000050525"/>
    </source>
</evidence>
<comment type="caution">
    <text evidence="1">The sequence shown here is derived from an EMBL/GenBank/DDBJ whole genome shotgun (WGS) entry which is preliminary data.</text>
</comment>
<reference evidence="1 2" key="1">
    <citation type="journal article" date="2012" name="Genome Biol.">
        <title>Sequencing three crocodilian genomes to illuminate the evolution of archosaurs and amniotes.</title>
        <authorList>
            <person name="St John J.A."/>
            <person name="Braun E.L."/>
            <person name="Isberg S.R."/>
            <person name="Miles L.G."/>
            <person name="Chong A.Y."/>
            <person name="Gongora J."/>
            <person name="Dalzell P."/>
            <person name="Moran C."/>
            <person name="Bed'hom B."/>
            <person name="Abzhanov A."/>
            <person name="Burgess S.C."/>
            <person name="Cooksey A.M."/>
            <person name="Castoe T.A."/>
            <person name="Crawford N.G."/>
            <person name="Densmore L.D."/>
            <person name="Drew J.C."/>
            <person name="Edwards S.V."/>
            <person name="Faircloth B.C."/>
            <person name="Fujita M.K."/>
            <person name="Greenwold M.J."/>
            <person name="Hoffmann F.G."/>
            <person name="Howard J.M."/>
            <person name="Iguchi T."/>
            <person name="Janes D.E."/>
            <person name="Khan S.Y."/>
            <person name="Kohno S."/>
            <person name="de Koning A.J."/>
            <person name="Lance S.L."/>
            <person name="McCarthy F.M."/>
            <person name="McCormack J.E."/>
            <person name="Merchant M.E."/>
            <person name="Peterson D.G."/>
            <person name="Pollock D.D."/>
            <person name="Pourmand N."/>
            <person name="Raney B.J."/>
            <person name="Roessler K.A."/>
            <person name="Sanford J.R."/>
            <person name="Sawyer R.H."/>
            <person name="Schmidt C.J."/>
            <person name="Triplett E.W."/>
            <person name="Tuberville T.D."/>
            <person name="Venegas-Anaya M."/>
            <person name="Howard J.T."/>
            <person name="Jarvis E.D."/>
            <person name="Guillette L.J.Jr."/>
            <person name="Glenn T.C."/>
            <person name="Green R.E."/>
            <person name="Ray D.A."/>
        </authorList>
    </citation>
    <scope>NUCLEOTIDE SEQUENCE [LARGE SCALE GENOMIC DNA]</scope>
    <source>
        <strain evidence="1">KSC_2009_1</strain>
    </source>
</reference>
<sequence length="99" mass="11119">MLAKDIQHKSELIKKENLNVRAKFCHSVNDFIPSRKSAHADCRLSTSIIPACPFPVTASLDVVAQKVCYVHDNSHEASKDSFSYVCSTFTRNDLNQHVI</sequence>
<accession>A0A151NJH9</accession>
<keyword evidence="2" id="KW-1185">Reference proteome</keyword>